<proteinExistence type="predicted"/>
<sequence length="50" mass="5338">MNSFSSLIRSKTSMAIGLYILVFVSLGVLARAQLNAMQLVQPSRAVLGGQ</sequence>
<name>A0A8K2A042_9CYAN</name>
<organism evidence="1 2">
    <name type="scientific">Petrachloros mirabilis ULC683</name>
    <dbReference type="NCBI Taxonomy" id="2781853"/>
    <lineage>
        <taxon>Bacteria</taxon>
        <taxon>Bacillati</taxon>
        <taxon>Cyanobacteriota</taxon>
        <taxon>Cyanophyceae</taxon>
        <taxon>Synechococcales</taxon>
        <taxon>Petrachlorosaceae</taxon>
        <taxon>Petrachloros</taxon>
        <taxon>Petrachloros mirabilis</taxon>
    </lineage>
</organism>
<evidence type="ECO:0000313" key="2">
    <source>
        <dbReference type="Proteomes" id="UP000607397"/>
    </source>
</evidence>
<gene>
    <name evidence="1" type="ORF">GS597_10380</name>
</gene>
<reference evidence="1" key="1">
    <citation type="submission" date="2019-12" db="EMBL/GenBank/DDBJ databases">
        <title>High-Quality draft genome sequences of three cyanobacteria isolated from the limestone walls of the Old Cathedral of Coimbra.</title>
        <authorList>
            <person name="Tiago I."/>
            <person name="Soares F."/>
            <person name="Portugal A."/>
        </authorList>
    </citation>
    <scope>NUCLEOTIDE SEQUENCE [LARGE SCALE GENOMIC DNA]</scope>
    <source>
        <strain evidence="1">C</strain>
    </source>
</reference>
<accession>A0A8K2A042</accession>
<keyword evidence="2" id="KW-1185">Reference proteome</keyword>
<dbReference type="EMBL" id="WVIC01000018">
    <property type="protein sequence ID" value="NCJ06907.1"/>
    <property type="molecule type" value="Genomic_DNA"/>
</dbReference>
<protein>
    <submittedName>
        <fullName evidence="1">Uncharacterized protein</fullName>
    </submittedName>
</protein>
<comment type="caution">
    <text evidence="1">The sequence shown here is derived from an EMBL/GenBank/DDBJ whole genome shotgun (WGS) entry which is preliminary data.</text>
</comment>
<dbReference type="AlphaFoldDB" id="A0A8K2A042"/>
<dbReference type="Proteomes" id="UP000607397">
    <property type="component" value="Unassembled WGS sequence"/>
</dbReference>
<dbReference type="RefSeq" id="WP_161825383.1">
    <property type="nucleotide sequence ID" value="NZ_WVIC01000018.1"/>
</dbReference>
<evidence type="ECO:0000313" key="1">
    <source>
        <dbReference type="EMBL" id="NCJ06907.1"/>
    </source>
</evidence>